<dbReference type="InterPro" id="IPR036259">
    <property type="entry name" value="MFS_trans_sf"/>
</dbReference>
<feature type="transmembrane region" description="Helical" evidence="10">
    <location>
        <begin position="18"/>
        <end position="41"/>
    </location>
</feature>
<dbReference type="RefSeq" id="WP_196191636.1">
    <property type="nucleotide sequence ID" value="NZ_JADPRT010000001.1"/>
</dbReference>
<dbReference type="PRINTS" id="PR01036">
    <property type="entry name" value="TCRTETB"/>
</dbReference>
<dbReference type="InterPro" id="IPR004638">
    <property type="entry name" value="EmrB-like"/>
</dbReference>
<organism evidence="12 13">
    <name type="scientific">Streptacidiphilus fuscans</name>
    <dbReference type="NCBI Taxonomy" id="2789292"/>
    <lineage>
        <taxon>Bacteria</taxon>
        <taxon>Bacillati</taxon>
        <taxon>Actinomycetota</taxon>
        <taxon>Actinomycetes</taxon>
        <taxon>Kitasatosporales</taxon>
        <taxon>Streptomycetaceae</taxon>
        <taxon>Streptacidiphilus</taxon>
    </lineage>
</organism>
<dbReference type="Proteomes" id="UP000657385">
    <property type="component" value="Unassembled WGS sequence"/>
</dbReference>
<comment type="subcellular location">
    <subcellularLocation>
        <location evidence="1">Cell membrane</location>
        <topology evidence="1">Multi-pass membrane protein</topology>
    </subcellularLocation>
</comment>
<dbReference type="NCBIfam" id="TIGR00711">
    <property type="entry name" value="efflux_EmrB"/>
    <property type="match status" value="1"/>
</dbReference>
<keyword evidence="7 10" id="KW-0472">Membrane</keyword>
<dbReference type="Gene3D" id="1.20.1250.20">
    <property type="entry name" value="MFS general substrate transporter like domains"/>
    <property type="match status" value="1"/>
</dbReference>
<proteinExistence type="inferred from homology"/>
<dbReference type="PROSITE" id="PS50850">
    <property type="entry name" value="MFS"/>
    <property type="match status" value="1"/>
</dbReference>
<feature type="transmembrane region" description="Helical" evidence="10">
    <location>
        <begin position="147"/>
        <end position="168"/>
    </location>
</feature>
<evidence type="ECO:0000259" key="11">
    <source>
        <dbReference type="PROSITE" id="PS50850"/>
    </source>
</evidence>
<dbReference type="InterPro" id="IPR011701">
    <property type="entry name" value="MFS"/>
</dbReference>
<feature type="domain" description="Major facilitator superfamily (MFS) profile" evidence="11">
    <location>
        <begin position="19"/>
        <end position="465"/>
    </location>
</feature>
<feature type="transmembrane region" description="Helical" evidence="10">
    <location>
        <begin position="266"/>
        <end position="293"/>
    </location>
</feature>
<feature type="transmembrane region" description="Helical" evidence="10">
    <location>
        <begin position="338"/>
        <end position="357"/>
    </location>
</feature>
<evidence type="ECO:0000313" key="12">
    <source>
        <dbReference type="EMBL" id="MBF9066429.1"/>
    </source>
</evidence>
<dbReference type="PANTHER" id="PTHR42718">
    <property type="entry name" value="MAJOR FACILITATOR SUPERFAMILY MULTIDRUG TRANSPORTER MFSC"/>
    <property type="match status" value="1"/>
</dbReference>
<evidence type="ECO:0000313" key="13">
    <source>
        <dbReference type="Proteomes" id="UP000657385"/>
    </source>
</evidence>
<feature type="transmembrane region" description="Helical" evidence="10">
    <location>
        <begin position="89"/>
        <end position="111"/>
    </location>
</feature>
<keyword evidence="6 10" id="KW-1133">Transmembrane helix</keyword>
<dbReference type="Gene3D" id="1.20.1720.10">
    <property type="entry name" value="Multidrug resistance protein D"/>
    <property type="match status" value="1"/>
</dbReference>
<dbReference type="PANTHER" id="PTHR42718:SF9">
    <property type="entry name" value="MAJOR FACILITATOR SUPERFAMILY MULTIDRUG TRANSPORTER MFSC"/>
    <property type="match status" value="1"/>
</dbReference>
<feature type="transmembrane region" description="Helical" evidence="10">
    <location>
        <begin position="369"/>
        <end position="390"/>
    </location>
</feature>
<evidence type="ECO:0000256" key="7">
    <source>
        <dbReference type="ARBA" id="ARBA00023136"/>
    </source>
</evidence>
<evidence type="ECO:0000256" key="6">
    <source>
        <dbReference type="ARBA" id="ARBA00022989"/>
    </source>
</evidence>
<evidence type="ECO:0000256" key="5">
    <source>
        <dbReference type="ARBA" id="ARBA00022692"/>
    </source>
</evidence>
<evidence type="ECO:0000256" key="1">
    <source>
        <dbReference type="ARBA" id="ARBA00004651"/>
    </source>
</evidence>
<accession>A0A931AX11</accession>
<feature type="transmembrane region" description="Helical" evidence="10">
    <location>
        <begin position="174"/>
        <end position="195"/>
    </location>
</feature>
<keyword evidence="3" id="KW-0813">Transport</keyword>
<dbReference type="CDD" id="cd17321">
    <property type="entry name" value="MFS_MMR_MDR_like"/>
    <property type="match status" value="1"/>
</dbReference>
<dbReference type="InterPro" id="IPR020846">
    <property type="entry name" value="MFS_dom"/>
</dbReference>
<evidence type="ECO:0000256" key="3">
    <source>
        <dbReference type="ARBA" id="ARBA00022448"/>
    </source>
</evidence>
<dbReference type="Pfam" id="PF07690">
    <property type="entry name" value="MFS_1"/>
    <property type="match status" value="1"/>
</dbReference>
<dbReference type="GO" id="GO:0022857">
    <property type="term" value="F:transmembrane transporter activity"/>
    <property type="evidence" value="ECO:0007669"/>
    <property type="project" value="InterPro"/>
</dbReference>
<protein>
    <submittedName>
        <fullName evidence="12">MFS transporter</fullName>
    </submittedName>
</protein>
<feature type="transmembrane region" description="Helical" evidence="10">
    <location>
        <begin position="305"/>
        <end position="326"/>
    </location>
</feature>
<dbReference type="EMBL" id="JADPRT010000001">
    <property type="protein sequence ID" value="MBF9066429.1"/>
    <property type="molecule type" value="Genomic_DNA"/>
</dbReference>
<keyword evidence="8" id="KW-0046">Antibiotic resistance</keyword>
<evidence type="ECO:0000256" key="9">
    <source>
        <dbReference type="SAM" id="MobiDB-lite"/>
    </source>
</evidence>
<reference evidence="12" key="1">
    <citation type="submission" date="2020-11" db="EMBL/GenBank/DDBJ databases">
        <title>Isolation and identification of active actinomycetes.</title>
        <authorList>
            <person name="Yu B."/>
        </authorList>
    </citation>
    <scope>NUCLEOTIDE SEQUENCE</scope>
    <source>
        <strain evidence="12">NEAU-YB345</strain>
    </source>
</reference>
<evidence type="ECO:0000256" key="8">
    <source>
        <dbReference type="ARBA" id="ARBA00023251"/>
    </source>
</evidence>
<feature type="transmembrane region" description="Helical" evidence="10">
    <location>
        <begin position="207"/>
        <end position="225"/>
    </location>
</feature>
<comment type="caution">
    <text evidence="12">The sequence shown here is derived from an EMBL/GenBank/DDBJ whole genome shotgun (WGS) entry which is preliminary data.</text>
</comment>
<keyword evidence="4" id="KW-1003">Cell membrane</keyword>
<comment type="similarity">
    <text evidence="2">Belongs to the major facilitator superfamily. EmrB family.</text>
</comment>
<name>A0A931AX11_9ACTN</name>
<dbReference type="SUPFAM" id="SSF103473">
    <property type="entry name" value="MFS general substrate transporter"/>
    <property type="match status" value="1"/>
</dbReference>
<keyword evidence="5 10" id="KW-0812">Transmembrane</keyword>
<dbReference type="GO" id="GO:0046677">
    <property type="term" value="P:response to antibiotic"/>
    <property type="evidence" value="ECO:0007669"/>
    <property type="project" value="UniProtKB-KW"/>
</dbReference>
<dbReference type="AlphaFoldDB" id="A0A931AX11"/>
<feature type="transmembrane region" description="Helical" evidence="10">
    <location>
        <begin position="441"/>
        <end position="461"/>
    </location>
</feature>
<dbReference type="GO" id="GO:0005886">
    <property type="term" value="C:plasma membrane"/>
    <property type="evidence" value="ECO:0007669"/>
    <property type="project" value="UniProtKB-SubCell"/>
</dbReference>
<gene>
    <name evidence="12" type="ORF">I2501_00075</name>
</gene>
<keyword evidence="13" id="KW-1185">Reference proteome</keyword>
<feature type="transmembrane region" description="Helical" evidence="10">
    <location>
        <begin position="231"/>
        <end position="254"/>
    </location>
</feature>
<feature type="region of interest" description="Disordered" evidence="9">
    <location>
        <begin position="476"/>
        <end position="500"/>
    </location>
</feature>
<sequence length="500" mass="50975">MTTSAPLTTDGVRRRSGAVLAVCCLSLLITALDTTAVNVALPAVGRDLHAPVSGLQWTVDGYTLAVASFMLLAGSTADRIGRRRVFRTGLVLFTVGSLACSLAPTLGWLIGFRVAQGLGASMLNPVALSIIAHAFPDPRRRARAIGLWGTTVGLSLAAGPVVGGLLVASAGWRSIFWINIPIGVAALALTAVFVPESRSAITRRPDPVGQLFVVTILTSLLFAIIEGAHRGYAGAPIVGLFVLSAVAAAALPAYERRREQPLVDPLFFRSVPFTGSFVVAVTAFLALAGFLFLNTLYLQDVRGYSALHAGLLTVPMAVGIALASPLSGRLTAARGPRLPMVAAGLLITVAALTLTTLTPTTSWPVLLSAYVLLGIGFGLVNAPITSIAVAGMPHAQAGVSAAITTTGRQVGNTLGVALLGSVVAARTRAPGHAGLAAASHPGWWILAVSGLLIAAIGLAATTSRASASAARVAARFPAGPTTATSNSPKSPPGIRDGTPA</sequence>
<evidence type="ECO:0000256" key="4">
    <source>
        <dbReference type="ARBA" id="ARBA00022475"/>
    </source>
</evidence>
<evidence type="ECO:0000256" key="2">
    <source>
        <dbReference type="ARBA" id="ARBA00008537"/>
    </source>
</evidence>
<feature type="transmembrane region" description="Helical" evidence="10">
    <location>
        <begin position="61"/>
        <end position="77"/>
    </location>
</feature>
<evidence type="ECO:0000256" key="10">
    <source>
        <dbReference type="SAM" id="Phobius"/>
    </source>
</evidence>